<sequence>MESDQMLFRERMLSEIMELKTKVTELDSTIQVQNAEIKQLKSENERLLGMHP</sequence>
<comment type="caution">
    <text evidence="1">The sequence shown here is derived from an EMBL/GenBank/DDBJ whole genome shotgun (WGS) entry which is preliminary data.</text>
</comment>
<proteinExistence type="predicted"/>
<dbReference type="EMBL" id="CACRXK020042832">
    <property type="protein sequence ID" value="CAB4045878.1"/>
    <property type="molecule type" value="Genomic_DNA"/>
</dbReference>
<dbReference type="Gene3D" id="1.20.5.170">
    <property type="match status" value="1"/>
</dbReference>
<dbReference type="Proteomes" id="UP001152795">
    <property type="component" value="Unassembled WGS sequence"/>
</dbReference>
<accession>A0A6S7KP22</accession>
<name>A0A6S7KP22_PARCT</name>
<dbReference type="AlphaFoldDB" id="A0A6S7KP22"/>
<organism evidence="1 2">
    <name type="scientific">Paramuricea clavata</name>
    <name type="common">Red gorgonian</name>
    <name type="synonym">Violescent sea-whip</name>
    <dbReference type="NCBI Taxonomy" id="317549"/>
    <lineage>
        <taxon>Eukaryota</taxon>
        <taxon>Metazoa</taxon>
        <taxon>Cnidaria</taxon>
        <taxon>Anthozoa</taxon>
        <taxon>Octocorallia</taxon>
        <taxon>Malacalcyonacea</taxon>
        <taxon>Plexauridae</taxon>
        <taxon>Paramuricea</taxon>
    </lineage>
</organism>
<feature type="non-terminal residue" evidence="1">
    <location>
        <position position="52"/>
    </location>
</feature>
<keyword evidence="2" id="KW-1185">Reference proteome</keyword>
<gene>
    <name evidence="1" type="ORF">PACLA_8A007403</name>
</gene>
<evidence type="ECO:0000313" key="1">
    <source>
        <dbReference type="EMBL" id="CAB4045878.1"/>
    </source>
</evidence>
<protein>
    <submittedName>
        <fullName evidence="1">Uncharacterized protein</fullName>
    </submittedName>
</protein>
<evidence type="ECO:0000313" key="2">
    <source>
        <dbReference type="Proteomes" id="UP001152795"/>
    </source>
</evidence>
<reference evidence="1" key="1">
    <citation type="submission" date="2020-04" db="EMBL/GenBank/DDBJ databases">
        <authorList>
            <person name="Alioto T."/>
            <person name="Alioto T."/>
            <person name="Gomez Garrido J."/>
        </authorList>
    </citation>
    <scope>NUCLEOTIDE SEQUENCE</scope>
    <source>
        <strain evidence="1">A484AB</strain>
    </source>
</reference>